<proteinExistence type="predicted"/>
<reference evidence="2 3" key="1">
    <citation type="submission" date="2014-04" db="EMBL/GenBank/DDBJ databases">
        <authorList>
            <consortium name="DOE Joint Genome Institute"/>
            <person name="Kuo A."/>
            <person name="Tarkka M."/>
            <person name="Buscot F."/>
            <person name="Kohler A."/>
            <person name="Nagy L.G."/>
            <person name="Floudas D."/>
            <person name="Copeland A."/>
            <person name="Barry K.W."/>
            <person name="Cichocki N."/>
            <person name="Veneault-Fourrey C."/>
            <person name="LaButti K."/>
            <person name="Lindquist E.A."/>
            <person name="Lipzen A."/>
            <person name="Lundell T."/>
            <person name="Morin E."/>
            <person name="Murat C."/>
            <person name="Sun H."/>
            <person name="Tunlid A."/>
            <person name="Henrissat B."/>
            <person name="Grigoriev I.V."/>
            <person name="Hibbett D.S."/>
            <person name="Martin F."/>
            <person name="Nordberg H.P."/>
            <person name="Cantor M.N."/>
            <person name="Hua S.X."/>
        </authorList>
    </citation>
    <scope>NUCLEOTIDE SEQUENCE [LARGE SCALE GENOMIC DNA]</scope>
    <source>
        <strain evidence="2 3">F 1598</strain>
    </source>
</reference>
<feature type="compositionally biased region" description="Polar residues" evidence="1">
    <location>
        <begin position="108"/>
        <end position="117"/>
    </location>
</feature>
<gene>
    <name evidence="2" type="ORF">PILCRDRAFT_16631</name>
</gene>
<protein>
    <submittedName>
        <fullName evidence="2">Uncharacterized protein</fullName>
    </submittedName>
</protein>
<feature type="compositionally biased region" description="Polar residues" evidence="1">
    <location>
        <begin position="127"/>
        <end position="150"/>
    </location>
</feature>
<keyword evidence="3" id="KW-1185">Reference proteome</keyword>
<dbReference type="Proteomes" id="UP000054166">
    <property type="component" value="Unassembled WGS sequence"/>
</dbReference>
<dbReference type="HOGENOM" id="CLU_499771_0_0_1"/>
<evidence type="ECO:0000313" key="2">
    <source>
        <dbReference type="EMBL" id="KIM71882.1"/>
    </source>
</evidence>
<evidence type="ECO:0000313" key="3">
    <source>
        <dbReference type="Proteomes" id="UP000054166"/>
    </source>
</evidence>
<dbReference type="InParanoid" id="A0A0C3B3L8"/>
<dbReference type="EMBL" id="KN833194">
    <property type="protein sequence ID" value="KIM71882.1"/>
    <property type="molecule type" value="Genomic_DNA"/>
</dbReference>
<organism evidence="2 3">
    <name type="scientific">Piloderma croceum (strain F 1598)</name>
    <dbReference type="NCBI Taxonomy" id="765440"/>
    <lineage>
        <taxon>Eukaryota</taxon>
        <taxon>Fungi</taxon>
        <taxon>Dikarya</taxon>
        <taxon>Basidiomycota</taxon>
        <taxon>Agaricomycotina</taxon>
        <taxon>Agaricomycetes</taxon>
        <taxon>Agaricomycetidae</taxon>
        <taxon>Atheliales</taxon>
        <taxon>Atheliaceae</taxon>
        <taxon>Piloderma</taxon>
    </lineage>
</organism>
<feature type="compositionally biased region" description="Polar residues" evidence="1">
    <location>
        <begin position="69"/>
        <end position="89"/>
    </location>
</feature>
<feature type="region of interest" description="Disordered" evidence="1">
    <location>
        <begin position="108"/>
        <end position="162"/>
    </location>
</feature>
<reference evidence="3" key="2">
    <citation type="submission" date="2015-01" db="EMBL/GenBank/DDBJ databases">
        <title>Evolutionary Origins and Diversification of the Mycorrhizal Mutualists.</title>
        <authorList>
            <consortium name="DOE Joint Genome Institute"/>
            <consortium name="Mycorrhizal Genomics Consortium"/>
            <person name="Kohler A."/>
            <person name="Kuo A."/>
            <person name="Nagy L.G."/>
            <person name="Floudas D."/>
            <person name="Copeland A."/>
            <person name="Barry K.W."/>
            <person name="Cichocki N."/>
            <person name="Veneault-Fourrey C."/>
            <person name="LaButti K."/>
            <person name="Lindquist E.A."/>
            <person name="Lipzen A."/>
            <person name="Lundell T."/>
            <person name="Morin E."/>
            <person name="Murat C."/>
            <person name="Riley R."/>
            <person name="Ohm R."/>
            <person name="Sun H."/>
            <person name="Tunlid A."/>
            <person name="Henrissat B."/>
            <person name="Grigoriev I.V."/>
            <person name="Hibbett D.S."/>
            <person name="Martin F."/>
        </authorList>
    </citation>
    <scope>NUCLEOTIDE SEQUENCE [LARGE SCALE GENOMIC DNA]</scope>
    <source>
        <strain evidence="3">F 1598</strain>
    </source>
</reference>
<feature type="compositionally biased region" description="Acidic residues" evidence="1">
    <location>
        <begin position="194"/>
        <end position="219"/>
    </location>
</feature>
<evidence type="ECO:0000256" key="1">
    <source>
        <dbReference type="SAM" id="MobiDB-lite"/>
    </source>
</evidence>
<dbReference type="AlphaFoldDB" id="A0A0C3B3L8"/>
<accession>A0A0C3B3L8</accession>
<feature type="region of interest" description="Disordered" evidence="1">
    <location>
        <begin position="190"/>
        <end position="239"/>
    </location>
</feature>
<feature type="region of interest" description="Disordered" evidence="1">
    <location>
        <begin position="51"/>
        <end position="90"/>
    </location>
</feature>
<name>A0A0C3B3L8_PILCF</name>
<sequence>MYNQYLSLTNWNNYQATSEPQDPDIPEHTRTLLLGVRNGNAHLSVRNNQQALGNTQNFEAPDDTLGQDDFSTPSVPSGYQPQFLPTSQGYFEPASANHLSLPETNRQIASSSVQLPTHNPAPRSRTSKNPSSTRNTYNATLPLSRSQMTSKGKGRELPVLAPPMHPYMGAQGEGVWGRDVAGMQSTYSTRAVEGDDNDYNDYNGDDGGNDYNGDGDGDGDGGGGGDDNDDDDEGGQNPVNASVEQMYDEVDEIGNFGDFGSIAWWTTHHSHDGGLALVREFLLVVQEVLVMKGFPSFCRGSKKEEDLGDLLDRAREKFTKKYPDKRVLRFHPDKLRQMAVSHAGHSRDQYFNLILPVFTTHYGFIQGTWNQLQPPDRFHNLQLMYRLIGSRDLGIINKISAHIGLSQLSSAPQTPSPVLYSSPHIQVFTRIEFFNSPGYDRALTLMLPAAVALESQDGKMSYNYYTFVAVSVMRGAVGFGNSFGPNSHFEFRARVWSLPFKVIHRAAVKCLVGPDWDAHRRNLYASIRSTPPVVIGYNLPAELPF</sequence>